<dbReference type="AlphaFoldDB" id="A0A6P2CY30"/>
<dbReference type="Proteomes" id="UP000464178">
    <property type="component" value="Chromosome"/>
</dbReference>
<gene>
    <name evidence="1" type="ORF">SOIL9_44280</name>
</gene>
<organism evidence="1 2">
    <name type="scientific">Gemmata massiliana</name>
    <dbReference type="NCBI Taxonomy" id="1210884"/>
    <lineage>
        <taxon>Bacteria</taxon>
        <taxon>Pseudomonadati</taxon>
        <taxon>Planctomycetota</taxon>
        <taxon>Planctomycetia</taxon>
        <taxon>Gemmatales</taxon>
        <taxon>Gemmataceae</taxon>
        <taxon>Gemmata</taxon>
    </lineage>
</organism>
<name>A0A6P2CY30_9BACT</name>
<protein>
    <submittedName>
        <fullName evidence="1">Uncharacterized protein</fullName>
    </submittedName>
</protein>
<dbReference type="RefSeq" id="WP_162668043.1">
    <property type="nucleotide sequence ID" value="NZ_LR593886.1"/>
</dbReference>
<dbReference type="KEGG" id="gms:SOIL9_44280"/>
<evidence type="ECO:0000313" key="2">
    <source>
        <dbReference type="Proteomes" id="UP000464178"/>
    </source>
</evidence>
<dbReference type="EMBL" id="LR593886">
    <property type="protein sequence ID" value="VTR93286.1"/>
    <property type="molecule type" value="Genomic_DNA"/>
</dbReference>
<sequence>MSQRATSNRCNHPRVLVCVDPNGTEIWRCPVCVPDRVVHWAPPRFDPPTTFRERPCHDDEDDPAFENAVRALEDALRD</sequence>
<keyword evidence="2" id="KW-1185">Reference proteome</keyword>
<evidence type="ECO:0000313" key="1">
    <source>
        <dbReference type="EMBL" id="VTR93286.1"/>
    </source>
</evidence>
<accession>A0A6P2CY30</accession>
<reference evidence="1 2" key="1">
    <citation type="submission" date="2019-05" db="EMBL/GenBank/DDBJ databases">
        <authorList>
            <consortium name="Science for Life Laboratories"/>
        </authorList>
    </citation>
    <scope>NUCLEOTIDE SEQUENCE [LARGE SCALE GENOMIC DNA]</scope>
    <source>
        <strain evidence="1">Soil9</strain>
    </source>
</reference>
<proteinExistence type="predicted"/>